<keyword evidence="3" id="KW-1185">Reference proteome</keyword>
<name>A0A316X473_9FLAO</name>
<protein>
    <recommendedName>
        <fullName evidence="4">DUF695 domain-containing protein</fullName>
    </recommendedName>
</protein>
<accession>A0A316X473</accession>
<dbReference type="AlphaFoldDB" id="A0A316X473"/>
<evidence type="ECO:0000256" key="1">
    <source>
        <dbReference type="SAM" id="Coils"/>
    </source>
</evidence>
<feature type="coiled-coil region" evidence="1">
    <location>
        <begin position="39"/>
        <end position="66"/>
    </location>
</feature>
<gene>
    <name evidence="2" type="ORF">C1638_005435</name>
</gene>
<reference evidence="2" key="1">
    <citation type="submission" date="2018-04" db="EMBL/GenBank/DDBJ databases">
        <title>Draft Genome Sequences of Chryseobacterium lactis NCTC11390T isolated from milk, Chryseobacterium oncorhynchi 701B-08T from rainbow trout, and Chryseobacterium viscerum 687B-08T from diseased fish.</title>
        <authorList>
            <person name="Jeong J.-J."/>
            <person name="Lee Y.J."/>
            <person name="Pathiraja D."/>
            <person name="Park B."/>
            <person name="Choi I.-G."/>
            <person name="Kim K.D."/>
        </authorList>
    </citation>
    <scope>NUCLEOTIDE SEQUENCE [LARGE SCALE GENOMIC DNA]</scope>
    <source>
        <strain evidence="2">701B-08</strain>
    </source>
</reference>
<organism evidence="2 3">
    <name type="scientific">Chryseobacterium oncorhynchi</name>
    <dbReference type="NCBI Taxonomy" id="741074"/>
    <lineage>
        <taxon>Bacteria</taxon>
        <taxon>Pseudomonadati</taxon>
        <taxon>Bacteroidota</taxon>
        <taxon>Flavobacteriia</taxon>
        <taxon>Flavobacteriales</taxon>
        <taxon>Weeksellaceae</taxon>
        <taxon>Chryseobacterium group</taxon>
        <taxon>Chryseobacterium</taxon>
    </lineage>
</organism>
<sequence length="261" mass="30915">MILGIYWYFKFPENLYHFKFFRFFEGYGGHADNDAELAARVQVSNMENLIRQLEELKSRFKRTYLSLAINENQLIISIGDHQLFDYHFQFVSEIENLLIQENAELLDSSNPFKAQFYKNYQPEKENFENIEHRFIQIVGSDLKKNNAENLSIRIDCNLPLADKKNFISDLVTICQEENINVFYYKDHDFNNYCNLMLLFSNGRQTRDAIQIVHVNSFGNKVRQLSEKYPLHFGHFGGLNHYPENGPHIELMVDEEYILSKK</sequence>
<evidence type="ECO:0000313" key="2">
    <source>
        <dbReference type="EMBL" id="PWN68039.1"/>
    </source>
</evidence>
<comment type="caution">
    <text evidence="2">The sequence shown here is derived from an EMBL/GenBank/DDBJ whole genome shotgun (WGS) entry which is preliminary data.</text>
</comment>
<dbReference type="Proteomes" id="UP000236182">
    <property type="component" value="Unassembled WGS sequence"/>
</dbReference>
<evidence type="ECO:0008006" key="4">
    <source>
        <dbReference type="Google" id="ProtNLM"/>
    </source>
</evidence>
<evidence type="ECO:0000313" key="3">
    <source>
        <dbReference type="Proteomes" id="UP000236182"/>
    </source>
</evidence>
<keyword evidence="1" id="KW-0175">Coiled coil</keyword>
<dbReference type="EMBL" id="PPEI02000001">
    <property type="protein sequence ID" value="PWN68039.1"/>
    <property type="molecule type" value="Genomic_DNA"/>
</dbReference>
<dbReference type="OrthoDB" id="1269458at2"/>
<proteinExistence type="predicted"/>
<dbReference type="RefSeq" id="WP_109618884.1">
    <property type="nucleotide sequence ID" value="NZ_PPEI02000001.1"/>
</dbReference>